<dbReference type="SUPFAM" id="SSF53474">
    <property type="entry name" value="alpha/beta-Hydrolases"/>
    <property type="match status" value="1"/>
</dbReference>
<dbReference type="Gene3D" id="3.40.50.1820">
    <property type="entry name" value="alpha/beta hydrolase"/>
    <property type="match status" value="1"/>
</dbReference>
<reference evidence="3" key="1">
    <citation type="submission" date="2018-05" db="EMBL/GenBank/DDBJ databases">
        <authorList>
            <person name="Lanie J.A."/>
            <person name="Ng W.-L."/>
            <person name="Kazmierczak K.M."/>
            <person name="Andrzejewski T.M."/>
            <person name="Davidsen T.M."/>
            <person name="Wayne K.J."/>
            <person name="Tettelin H."/>
            <person name="Glass J.I."/>
            <person name="Rusch D."/>
            <person name="Podicherti R."/>
            <person name="Tsui H.-C.T."/>
            <person name="Winkler M.E."/>
        </authorList>
    </citation>
    <scope>NUCLEOTIDE SEQUENCE</scope>
</reference>
<dbReference type="PANTHER" id="PTHR43037:SF1">
    <property type="entry name" value="BLL1128 PROTEIN"/>
    <property type="match status" value="1"/>
</dbReference>
<evidence type="ECO:0000256" key="1">
    <source>
        <dbReference type="ARBA" id="ARBA00022729"/>
    </source>
</evidence>
<sequence>MTRINLVNPSELQDQHLIAEYREITMVPAALNRTLDSKTGLRREKISTKYTLNSGHVYFFYDKGKYLYNRYQDIIREMKNRGFKSDINRKFPIKIFMDNYLYNDWMPSLNDLKIIRKRISEKIATKPSWYKKTKSIFTKTLILFFFLNTLNSQNLDLFEKEIYIQEKDTLNYRILKPHNYDSKKSYPLHLFLHGAGERGNDNELQLVHGAKLFLKKENREKYKSWVIFPQSPKNDWWGGYYAPYEYDYQVEKSNALGLVIKLMDHFVNRKDVDKDKIYISGLSMGGLGTFSILNQRPNMFAAATPICGDGDPNAVDNFAKKVNIWIFHGSADKVVHPNQSLKMAQAIINAGGNPKVTIYENVEHNSWDVAFAEKDFLKWIHSKTKKN</sequence>
<gene>
    <name evidence="3" type="ORF">METZ01_LOCUS88177</name>
</gene>
<dbReference type="InterPro" id="IPR024796">
    <property type="entry name" value="T4_endonuc_V"/>
</dbReference>
<keyword evidence="1" id="KW-0732">Signal</keyword>
<evidence type="ECO:0000259" key="2">
    <source>
        <dbReference type="Pfam" id="PF00326"/>
    </source>
</evidence>
<dbReference type="Pfam" id="PF00326">
    <property type="entry name" value="Peptidase_S9"/>
    <property type="match status" value="2"/>
</dbReference>
<dbReference type="InterPro" id="IPR001375">
    <property type="entry name" value="Peptidase_S9_cat"/>
</dbReference>
<dbReference type="AlphaFoldDB" id="A0A381V7P3"/>
<dbReference type="InterPro" id="IPR050955">
    <property type="entry name" value="Plant_Biomass_Hydrol_Est"/>
</dbReference>
<accession>A0A381V7P3</accession>
<organism evidence="3">
    <name type="scientific">marine metagenome</name>
    <dbReference type="NCBI Taxonomy" id="408172"/>
    <lineage>
        <taxon>unclassified sequences</taxon>
        <taxon>metagenomes</taxon>
        <taxon>ecological metagenomes</taxon>
    </lineage>
</organism>
<protein>
    <recommendedName>
        <fullName evidence="2">Peptidase S9 prolyl oligopeptidase catalytic domain-containing protein</fullName>
    </recommendedName>
</protein>
<dbReference type="SUPFAM" id="SSF47077">
    <property type="entry name" value="T4 endonuclease V"/>
    <property type="match status" value="1"/>
</dbReference>
<dbReference type="Gene3D" id="1.10.440.10">
    <property type="entry name" value="T4 endonuclease V"/>
    <property type="match status" value="1"/>
</dbReference>
<dbReference type="PANTHER" id="PTHR43037">
    <property type="entry name" value="UNNAMED PRODUCT-RELATED"/>
    <property type="match status" value="1"/>
</dbReference>
<dbReference type="GO" id="GO:0006508">
    <property type="term" value="P:proteolysis"/>
    <property type="evidence" value="ECO:0007669"/>
    <property type="project" value="InterPro"/>
</dbReference>
<dbReference type="Pfam" id="PF03013">
    <property type="entry name" value="Pyr_excise"/>
    <property type="match status" value="1"/>
</dbReference>
<dbReference type="InterPro" id="IPR029058">
    <property type="entry name" value="AB_hydrolase_fold"/>
</dbReference>
<evidence type="ECO:0000313" key="3">
    <source>
        <dbReference type="EMBL" id="SVA35323.1"/>
    </source>
</evidence>
<proteinExistence type="predicted"/>
<feature type="domain" description="Peptidase S9 prolyl oligopeptidase catalytic" evidence="2">
    <location>
        <begin position="259"/>
        <end position="305"/>
    </location>
</feature>
<dbReference type="EMBL" id="UINC01007839">
    <property type="protein sequence ID" value="SVA35323.1"/>
    <property type="molecule type" value="Genomic_DNA"/>
</dbReference>
<dbReference type="GO" id="GO:0008236">
    <property type="term" value="F:serine-type peptidase activity"/>
    <property type="evidence" value="ECO:0007669"/>
    <property type="project" value="InterPro"/>
</dbReference>
<dbReference type="InterPro" id="IPR004260">
    <property type="entry name" value="Pyr-dimer_DNA_glycosylase"/>
</dbReference>
<feature type="domain" description="Peptidase S9 prolyl oligopeptidase catalytic" evidence="2">
    <location>
        <begin position="315"/>
        <end position="367"/>
    </location>
</feature>
<name>A0A381V7P3_9ZZZZ</name>